<accession>A0ABQ5JLU4</accession>
<protein>
    <submittedName>
        <fullName evidence="1">Uncharacterized protein</fullName>
    </submittedName>
</protein>
<dbReference type="Proteomes" id="UP001628078">
    <property type="component" value="Unassembled WGS sequence"/>
</dbReference>
<gene>
    <name evidence="1" type="ORF">JCM31185_07130</name>
</gene>
<dbReference type="RefSeq" id="WP_407882678.1">
    <property type="nucleotide sequence ID" value="NZ_BQXO01000002.1"/>
</dbReference>
<comment type="caution">
    <text evidence="1">The sequence shown here is derived from an EMBL/GenBank/DDBJ whole genome shotgun (WGS) entry which is preliminary data.</text>
</comment>
<reference evidence="1 2" key="1">
    <citation type="submission" date="2022-03" db="EMBL/GenBank/DDBJ databases">
        <title>Draft genome sequence of Furfurilactobacillus curtus JCM 31185.</title>
        <authorList>
            <person name="Suzuki S."/>
            <person name="Endo A."/>
            <person name="Kajikawa A."/>
        </authorList>
    </citation>
    <scope>NUCLEOTIDE SEQUENCE [LARGE SCALE GENOMIC DNA]</scope>
    <source>
        <strain evidence="1 2">JCM 31185</strain>
    </source>
</reference>
<organism evidence="1 2">
    <name type="scientific">Furfurilactobacillus curtus</name>
    <dbReference type="NCBI Taxonomy" id="1746200"/>
    <lineage>
        <taxon>Bacteria</taxon>
        <taxon>Bacillati</taxon>
        <taxon>Bacillota</taxon>
        <taxon>Bacilli</taxon>
        <taxon>Lactobacillales</taxon>
        <taxon>Lactobacillaceae</taxon>
        <taxon>Furfurilactobacillus</taxon>
    </lineage>
</organism>
<evidence type="ECO:0000313" key="1">
    <source>
        <dbReference type="EMBL" id="GKT05424.1"/>
    </source>
</evidence>
<dbReference type="EMBL" id="BQXO01000002">
    <property type="protein sequence ID" value="GKT05424.1"/>
    <property type="molecule type" value="Genomic_DNA"/>
</dbReference>
<keyword evidence="2" id="KW-1185">Reference proteome</keyword>
<evidence type="ECO:0000313" key="2">
    <source>
        <dbReference type="Proteomes" id="UP001628078"/>
    </source>
</evidence>
<proteinExistence type="predicted"/>
<sequence>MVKQGHYAKSSRQKRLRHLNQRLTKQNSRTIPDTQLSDFLTVRWHLTQHQPDVIEQTMLHFLRTWLEQAAQQSTLPWNLTVAAKATLAQFNRDVPWQFYLVLDQQWSHFQSFIQKELPAVPLSDRRRVSQLLTEPQWHQQLAQQLAVNNLLLLFNGDQHRLANVTQAQIEQLTTSLLADDQVNWSQVAALFAGTPFSIPVDADAESKSWLKSLMALAS</sequence>
<name>A0ABQ5JLU4_9LACO</name>